<evidence type="ECO:0000256" key="2">
    <source>
        <dbReference type="ARBA" id="ARBA00004651"/>
    </source>
</evidence>
<keyword evidence="4" id="KW-1003">Cell membrane</keyword>
<keyword evidence="14" id="KW-0969">Cilium</keyword>
<dbReference type="PIRSF" id="PIRSF004862">
    <property type="entry name" value="FliF"/>
    <property type="match status" value="1"/>
</dbReference>
<comment type="function">
    <text evidence="9">The M ring may be actively involved in energy transduction.</text>
</comment>
<evidence type="ECO:0000259" key="12">
    <source>
        <dbReference type="Pfam" id="PF01514"/>
    </source>
</evidence>
<keyword evidence="6 11" id="KW-1133">Transmembrane helix</keyword>
<keyword evidence="14" id="KW-0282">Flagellum</keyword>
<proteinExistence type="inferred from homology"/>
<dbReference type="InterPro" id="IPR000067">
    <property type="entry name" value="FlgMring_FliF"/>
</dbReference>
<comment type="subcellular location">
    <subcellularLocation>
        <location evidence="1 9">Bacterial flagellum basal body</location>
    </subcellularLocation>
    <subcellularLocation>
        <location evidence="2">Cell membrane</location>
        <topology evidence="2">Multi-pass membrane protein</topology>
    </subcellularLocation>
</comment>
<dbReference type="Proteomes" id="UP000297741">
    <property type="component" value="Unassembled WGS sequence"/>
</dbReference>
<evidence type="ECO:0000256" key="5">
    <source>
        <dbReference type="ARBA" id="ARBA00022692"/>
    </source>
</evidence>
<reference evidence="14 15" key="1">
    <citation type="submission" date="2018-11" db="EMBL/GenBank/DDBJ databases">
        <title>Tabrizicola sp. isolated from sediment of alpine lake.</title>
        <authorList>
            <person name="Liu Z."/>
        </authorList>
    </citation>
    <scope>NUCLEOTIDE SEQUENCE [LARGE SCALE GENOMIC DNA]</scope>
    <source>
        <strain evidence="14 15">DRYC-M-16</strain>
    </source>
</reference>
<dbReference type="InterPro" id="IPR013556">
    <property type="entry name" value="Flag_M-ring_C"/>
</dbReference>
<evidence type="ECO:0000313" key="14">
    <source>
        <dbReference type="EMBL" id="TGD44612.1"/>
    </source>
</evidence>
<dbReference type="RefSeq" id="WP_135428987.1">
    <property type="nucleotide sequence ID" value="NZ_RPEM01000002.1"/>
</dbReference>
<evidence type="ECO:0000256" key="1">
    <source>
        <dbReference type="ARBA" id="ARBA00004117"/>
    </source>
</evidence>
<dbReference type="PRINTS" id="PR01009">
    <property type="entry name" value="FLGMRINGFLIF"/>
</dbReference>
<dbReference type="EMBL" id="RPEM01000002">
    <property type="protein sequence ID" value="TGD44612.1"/>
    <property type="molecule type" value="Genomic_DNA"/>
</dbReference>
<comment type="similarity">
    <text evidence="3 9">Belongs to the FliF family.</text>
</comment>
<evidence type="ECO:0000256" key="7">
    <source>
        <dbReference type="ARBA" id="ARBA00023136"/>
    </source>
</evidence>
<evidence type="ECO:0000256" key="10">
    <source>
        <dbReference type="SAM" id="MobiDB-lite"/>
    </source>
</evidence>
<dbReference type="NCBIfam" id="TIGR00206">
    <property type="entry name" value="fliF"/>
    <property type="match status" value="1"/>
</dbReference>
<evidence type="ECO:0000256" key="11">
    <source>
        <dbReference type="SAM" id="Phobius"/>
    </source>
</evidence>
<sequence length="535" mass="56052">MNNLVSLWQGLTLAKRVVLVAATVGMFLSVLALARIGQSGGQSLLYAGLDGRTAGDVITALDQVGVIYDVRGDSIYVPSAARDALRMQLAGQGLPASGGAGYELLDGLTGFGTTSQMFDAAYWRAKEGELARTILAMPQIKAARVHISQGNRSGFLRDQTLSASITVTTASGSLSAEQANALRHLVASATGNLKPDDVSVIDSVAGLIAGQADMSAASSGDARAQDIKHNVERLLAARVGPGRAVVEVSVDVVRDREAITERTFDPQARVAISSDTEQSSDSSKDGQAGVTVASNLPDGDGAAGAAGESQSTTSRERVNFEVSQTQRELLREPGAIRRLTVAVLVDGEQITAEDGTVSWQPRLEAELADLRELVSSAAGLDEARGDVLTLKSMEFSPLPAEGALAEAGLLSQLGPIDLMSVIQLLVLGLVSLVLGLFVLRPLLTQRAGAAELPGAASGALSLPGPPESDAFAGLTGEIADGFDLPDMPMVNFDDAGVYGAPQNDPVSRLRRLIDERQSESVEILRNWMEKEEERS</sequence>
<feature type="transmembrane region" description="Helical" evidence="11">
    <location>
        <begin position="418"/>
        <end position="439"/>
    </location>
</feature>
<comment type="caution">
    <text evidence="14">The sequence shown here is derived from an EMBL/GenBank/DDBJ whole genome shotgun (WGS) entry which is preliminary data.</text>
</comment>
<evidence type="ECO:0000256" key="6">
    <source>
        <dbReference type="ARBA" id="ARBA00022989"/>
    </source>
</evidence>
<evidence type="ECO:0000256" key="3">
    <source>
        <dbReference type="ARBA" id="ARBA00007971"/>
    </source>
</evidence>
<feature type="region of interest" description="Disordered" evidence="10">
    <location>
        <begin position="269"/>
        <end position="321"/>
    </location>
</feature>
<dbReference type="InterPro" id="IPR043427">
    <property type="entry name" value="YscJ/FliF"/>
</dbReference>
<evidence type="ECO:0000256" key="4">
    <source>
        <dbReference type="ARBA" id="ARBA00022475"/>
    </source>
</evidence>
<keyword evidence="15" id="KW-1185">Reference proteome</keyword>
<accession>A0ABY2KPH6</accession>
<evidence type="ECO:0000259" key="13">
    <source>
        <dbReference type="Pfam" id="PF08345"/>
    </source>
</evidence>
<dbReference type="Gene3D" id="3.30.300.30">
    <property type="match status" value="1"/>
</dbReference>
<feature type="compositionally biased region" description="Low complexity" evidence="10">
    <location>
        <begin position="298"/>
        <end position="307"/>
    </location>
</feature>
<protein>
    <recommendedName>
        <fullName evidence="9">Flagellar M-ring protein</fullName>
    </recommendedName>
</protein>
<feature type="domain" description="Flagellar M-ring C-terminal" evidence="13">
    <location>
        <begin position="235"/>
        <end position="395"/>
    </location>
</feature>
<evidence type="ECO:0000256" key="9">
    <source>
        <dbReference type="PIRNR" id="PIRNR004862"/>
    </source>
</evidence>
<name>A0ABY2KPH6_9RHOB</name>
<dbReference type="Pfam" id="PF08345">
    <property type="entry name" value="YscJ_FliF_C"/>
    <property type="match status" value="1"/>
</dbReference>
<dbReference type="PANTHER" id="PTHR30046">
    <property type="entry name" value="FLAGELLAR M-RING PROTEIN"/>
    <property type="match status" value="1"/>
</dbReference>
<dbReference type="InterPro" id="IPR006182">
    <property type="entry name" value="FliF_N_dom"/>
</dbReference>
<keyword evidence="8 9" id="KW-0975">Bacterial flagellum</keyword>
<dbReference type="InterPro" id="IPR045851">
    <property type="entry name" value="AMP-bd_C_sf"/>
</dbReference>
<organism evidence="14 15">
    <name type="scientific">Pseudotabrizicola sediminis</name>
    <dbReference type="NCBI Taxonomy" id="2486418"/>
    <lineage>
        <taxon>Bacteria</taxon>
        <taxon>Pseudomonadati</taxon>
        <taxon>Pseudomonadota</taxon>
        <taxon>Alphaproteobacteria</taxon>
        <taxon>Rhodobacterales</taxon>
        <taxon>Paracoccaceae</taxon>
        <taxon>Pseudotabrizicola</taxon>
    </lineage>
</organism>
<dbReference type="Pfam" id="PF01514">
    <property type="entry name" value="YscJ_FliF"/>
    <property type="match status" value="1"/>
</dbReference>
<dbReference type="PANTHER" id="PTHR30046:SF0">
    <property type="entry name" value="FLAGELLAR M-RING PROTEIN"/>
    <property type="match status" value="1"/>
</dbReference>
<keyword evidence="14" id="KW-0966">Cell projection</keyword>
<keyword evidence="5 11" id="KW-0812">Transmembrane</keyword>
<evidence type="ECO:0000313" key="15">
    <source>
        <dbReference type="Proteomes" id="UP000297741"/>
    </source>
</evidence>
<gene>
    <name evidence="14" type="primary">fliF</name>
    <name evidence="14" type="ORF">EEB11_03255</name>
</gene>
<feature type="domain" description="Flagellar M-ring N-terminal" evidence="12">
    <location>
        <begin position="43"/>
        <end position="205"/>
    </location>
</feature>
<evidence type="ECO:0000256" key="8">
    <source>
        <dbReference type="ARBA" id="ARBA00023143"/>
    </source>
</evidence>
<keyword evidence="7 11" id="KW-0472">Membrane</keyword>